<name>A0ABM1QWF3_CAMSA</name>
<evidence type="ECO:0000313" key="2">
    <source>
        <dbReference type="Proteomes" id="UP000694864"/>
    </source>
</evidence>
<keyword evidence="1" id="KW-0812">Transmembrane</keyword>
<dbReference type="GeneID" id="109128702"/>
<dbReference type="Proteomes" id="UP000694864">
    <property type="component" value="Chromosome 14"/>
</dbReference>
<reference evidence="3" key="2">
    <citation type="submission" date="2025-08" db="UniProtKB">
        <authorList>
            <consortium name="RefSeq"/>
        </authorList>
    </citation>
    <scope>IDENTIFICATION</scope>
    <source>
        <tissue evidence="3">Leaf</tissue>
    </source>
</reference>
<feature type="transmembrane region" description="Helical" evidence="1">
    <location>
        <begin position="12"/>
        <end position="33"/>
    </location>
</feature>
<organism evidence="2 3">
    <name type="scientific">Camelina sativa</name>
    <name type="common">False flax</name>
    <name type="synonym">Myagrum sativum</name>
    <dbReference type="NCBI Taxonomy" id="90675"/>
    <lineage>
        <taxon>Eukaryota</taxon>
        <taxon>Viridiplantae</taxon>
        <taxon>Streptophyta</taxon>
        <taxon>Embryophyta</taxon>
        <taxon>Tracheophyta</taxon>
        <taxon>Spermatophyta</taxon>
        <taxon>Magnoliopsida</taxon>
        <taxon>eudicotyledons</taxon>
        <taxon>Gunneridae</taxon>
        <taxon>Pentapetalae</taxon>
        <taxon>rosids</taxon>
        <taxon>malvids</taxon>
        <taxon>Brassicales</taxon>
        <taxon>Brassicaceae</taxon>
        <taxon>Camelineae</taxon>
        <taxon>Camelina</taxon>
    </lineage>
</organism>
<evidence type="ECO:0000313" key="3">
    <source>
        <dbReference type="RefSeq" id="XP_019091091.1"/>
    </source>
</evidence>
<proteinExistence type="predicted"/>
<keyword evidence="1" id="KW-0472">Membrane</keyword>
<accession>A0ABM1QWF3</accession>
<keyword evidence="1" id="KW-1133">Transmembrane helix</keyword>
<keyword evidence="2" id="KW-1185">Reference proteome</keyword>
<reference evidence="2" key="1">
    <citation type="journal article" date="2014" name="Nat. Commun.">
        <title>The emerging biofuel crop Camelina sativa retains a highly undifferentiated hexaploid genome structure.</title>
        <authorList>
            <person name="Kagale S."/>
            <person name="Koh C."/>
            <person name="Nixon J."/>
            <person name="Bollina V."/>
            <person name="Clarke W.E."/>
            <person name="Tuteja R."/>
            <person name="Spillane C."/>
            <person name="Robinson S.J."/>
            <person name="Links M.G."/>
            <person name="Clarke C."/>
            <person name="Higgins E.E."/>
            <person name="Huebert T."/>
            <person name="Sharpe A.G."/>
            <person name="Parkin I.A."/>
        </authorList>
    </citation>
    <scope>NUCLEOTIDE SEQUENCE [LARGE SCALE GENOMIC DNA]</scope>
    <source>
        <strain evidence="2">cv. DH55</strain>
    </source>
</reference>
<sequence length="111" mass="12132">MDERKQKKWQKNVNSISFTVLLLVLLMASTGIIETKAACFKFLGECRAVPFLGTNTGCTNCCVGKFGSAVCTGRVEVESGVNHCHCYGTWQKLTLLAPKCKLMLCAISFCS</sequence>
<evidence type="ECO:0000256" key="1">
    <source>
        <dbReference type="SAM" id="Phobius"/>
    </source>
</evidence>
<protein>
    <submittedName>
        <fullName evidence="3">Defensin-like protein 208</fullName>
    </submittedName>
</protein>
<gene>
    <name evidence="3" type="primary">LOC109128702</name>
</gene>
<dbReference type="RefSeq" id="XP_019091091.1">
    <property type="nucleotide sequence ID" value="XM_019235546.1"/>
</dbReference>